<gene>
    <name evidence="1" type="ORF">FSB_LOCUS45071</name>
</gene>
<sequence>MSSCVCVPPCRVRCSTLCLPMWQWLAAVPHSSVLCAGGLVVTGITRSSG</sequence>
<dbReference type="AlphaFoldDB" id="A0A2N9HZM3"/>
<organism evidence="1">
    <name type="scientific">Fagus sylvatica</name>
    <name type="common">Beechnut</name>
    <dbReference type="NCBI Taxonomy" id="28930"/>
    <lineage>
        <taxon>Eukaryota</taxon>
        <taxon>Viridiplantae</taxon>
        <taxon>Streptophyta</taxon>
        <taxon>Embryophyta</taxon>
        <taxon>Tracheophyta</taxon>
        <taxon>Spermatophyta</taxon>
        <taxon>Magnoliopsida</taxon>
        <taxon>eudicotyledons</taxon>
        <taxon>Gunneridae</taxon>
        <taxon>Pentapetalae</taxon>
        <taxon>rosids</taxon>
        <taxon>fabids</taxon>
        <taxon>Fagales</taxon>
        <taxon>Fagaceae</taxon>
        <taxon>Fagus</taxon>
    </lineage>
</organism>
<name>A0A2N9HZM3_FAGSY</name>
<accession>A0A2N9HZM3</accession>
<reference evidence="1" key="1">
    <citation type="submission" date="2018-02" db="EMBL/GenBank/DDBJ databases">
        <authorList>
            <person name="Cohen D.B."/>
            <person name="Kent A.D."/>
        </authorList>
    </citation>
    <scope>NUCLEOTIDE SEQUENCE</scope>
</reference>
<proteinExistence type="predicted"/>
<dbReference type="EMBL" id="OIVN01004412">
    <property type="protein sequence ID" value="SPD17189.1"/>
    <property type="molecule type" value="Genomic_DNA"/>
</dbReference>
<protein>
    <submittedName>
        <fullName evidence="1">Uncharacterized protein</fullName>
    </submittedName>
</protein>
<evidence type="ECO:0000313" key="1">
    <source>
        <dbReference type="EMBL" id="SPD17189.1"/>
    </source>
</evidence>